<keyword evidence="1" id="KW-1133">Transmembrane helix</keyword>
<gene>
    <name evidence="2" type="ORF">HAZT_HAZT009509</name>
</gene>
<dbReference type="EMBL" id="JQDR03007761">
    <property type="protein sequence ID" value="KAA0198115.1"/>
    <property type="molecule type" value="Genomic_DNA"/>
</dbReference>
<reference evidence="2" key="3">
    <citation type="submission" date="2019-06" db="EMBL/GenBank/DDBJ databases">
        <authorList>
            <person name="Poynton C."/>
            <person name="Hasenbein S."/>
            <person name="Benoit J.B."/>
            <person name="Sepulveda M.S."/>
            <person name="Poelchau M.F."/>
            <person name="Murali S.C."/>
            <person name="Chen S."/>
            <person name="Glastad K.M."/>
            <person name="Werren J.H."/>
            <person name="Vineis J.H."/>
            <person name="Bowen J.L."/>
            <person name="Friedrich M."/>
            <person name="Jones J."/>
            <person name="Robertson H.M."/>
            <person name="Feyereisen R."/>
            <person name="Mechler-Hickson A."/>
            <person name="Mathers N."/>
            <person name="Lee C.E."/>
            <person name="Colbourne J.K."/>
            <person name="Biales A."/>
            <person name="Johnston J.S."/>
            <person name="Wellborn G.A."/>
            <person name="Rosendale A.J."/>
            <person name="Cridge A.G."/>
            <person name="Munoz-Torres M.C."/>
            <person name="Bain P.A."/>
            <person name="Manny A.R."/>
            <person name="Major K.M."/>
            <person name="Lambert F.N."/>
            <person name="Vulpe C.D."/>
            <person name="Tuck P."/>
            <person name="Blalock B.J."/>
            <person name="Lin Y.-Y."/>
            <person name="Smith M.E."/>
            <person name="Ochoa-Acuna H."/>
            <person name="Chen M.-J.M."/>
            <person name="Childers C.P."/>
            <person name="Qu J."/>
            <person name="Dugan S."/>
            <person name="Lee S.L."/>
            <person name="Chao H."/>
            <person name="Dinh H."/>
            <person name="Han Y."/>
            <person name="Doddapaneni H."/>
            <person name="Worley K.C."/>
            <person name="Muzny D.M."/>
            <person name="Gibbs R.A."/>
            <person name="Richards S."/>
        </authorList>
    </citation>
    <scope>NUCLEOTIDE SEQUENCE</scope>
    <source>
        <strain evidence="2">HAZT.00-mixed</strain>
        <tissue evidence="2">Whole organism</tissue>
    </source>
</reference>
<name>A0A6A0H378_HYAAZ</name>
<evidence type="ECO:0000313" key="2">
    <source>
        <dbReference type="EMBL" id="KAA0198115.1"/>
    </source>
</evidence>
<keyword evidence="1" id="KW-0812">Transmembrane</keyword>
<proteinExistence type="predicted"/>
<reference evidence="2" key="1">
    <citation type="submission" date="2014-08" db="EMBL/GenBank/DDBJ databases">
        <authorList>
            <person name="Murali S."/>
            <person name="Richards S."/>
            <person name="Bandaranaike D."/>
            <person name="Bellair M."/>
            <person name="Blankenburg K."/>
            <person name="Chao H."/>
            <person name="Dinh H."/>
            <person name="Doddapaneni H."/>
            <person name="Dugan-Rocha S."/>
            <person name="Elkadiri S."/>
            <person name="Gnanaolivu R."/>
            <person name="Hughes D."/>
            <person name="Lee S."/>
            <person name="Li M."/>
            <person name="Ming W."/>
            <person name="Munidasa M."/>
            <person name="Muniz J."/>
            <person name="Nguyen L."/>
            <person name="Osuji N."/>
            <person name="Pu L.-L."/>
            <person name="Puazo M."/>
            <person name="Skinner E."/>
            <person name="Qu C."/>
            <person name="Quiroz J."/>
            <person name="Raj R."/>
            <person name="Weissenberger G."/>
            <person name="Xin Y."/>
            <person name="Zou X."/>
            <person name="Han Y."/>
            <person name="Worley K."/>
            <person name="Muzny D."/>
            <person name="Gibbs R."/>
        </authorList>
    </citation>
    <scope>NUCLEOTIDE SEQUENCE</scope>
    <source>
        <strain evidence="2">HAZT.00-mixed</strain>
        <tissue evidence="2">Whole organism</tissue>
    </source>
</reference>
<sequence length="261" mass="28634">MDSWSVSKFFPSSNPGIFLKVNWVGVTSRQSVACEDDTSSRVTRGAVGHAWCCGSRVVLWVTRGAVGHAWCRGSRVVPWVTRGAVGHAWCRGSRVGAVGHASVSYTHLDVYKRQGRQVYSWCTGQQVYSWCTGRQVYSWCTGRQDMAAGAGMGGVTETHTTTTTTTTSSPPRGSGGVLWLIIWLVLLILVLMFVSGFTAWLYIVIIPFSTCFPPLAYVTDFLLLVTQLPYYCAYNMMQQNTLAQAMPLFGNAKPPTVHSLA</sequence>
<dbReference type="PANTHER" id="PTHR39948:SF1">
    <property type="entry name" value="GEO11419P1"/>
    <property type="match status" value="1"/>
</dbReference>
<keyword evidence="1" id="KW-0472">Membrane</keyword>
<comment type="caution">
    <text evidence="2">The sequence shown here is derived from an EMBL/GenBank/DDBJ whole genome shotgun (WGS) entry which is preliminary data.</text>
</comment>
<accession>A0A6A0H378</accession>
<feature type="transmembrane region" description="Helical" evidence="1">
    <location>
        <begin position="177"/>
        <end position="203"/>
    </location>
</feature>
<dbReference type="Proteomes" id="UP000711488">
    <property type="component" value="Unassembled WGS sequence"/>
</dbReference>
<organism evidence="2">
    <name type="scientific">Hyalella azteca</name>
    <name type="common">Amphipod</name>
    <dbReference type="NCBI Taxonomy" id="294128"/>
    <lineage>
        <taxon>Eukaryota</taxon>
        <taxon>Metazoa</taxon>
        <taxon>Ecdysozoa</taxon>
        <taxon>Arthropoda</taxon>
        <taxon>Crustacea</taxon>
        <taxon>Multicrustacea</taxon>
        <taxon>Malacostraca</taxon>
        <taxon>Eumalacostraca</taxon>
        <taxon>Peracarida</taxon>
        <taxon>Amphipoda</taxon>
        <taxon>Senticaudata</taxon>
        <taxon>Talitrida</taxon>
        <taxon>Talitroidea</taxon>
        <taxon>Hyalellidae</taxon>
        <taxon>Hyalella</taxon>
    </lineage>
</organism>
<protein>
    <submittedName>
        <fullName evidence="2">Uncharacterized protein</fullName>
    </submittedName>
</protein>
<evidence type="ECO:0000256" key="1">
    <source>
        <dbReference type="SAM" id="Phobius"/>
    </source>
</evidence>
<dbReference type="AlphaFoldDB" id="A0A6A0H378"/>
<reference evidence="2" key="2">
    <citation type="journal article" date="2018" name="Environ. Sci. Technol.">
        <title>The Toxicogenome of Hyalella azteca: A Model for Sediment Ecotoxicology and Evolutionary Toxicology.</title>
        <authorList>
            <person name="Poynton H.C."/>
            <person name="Hasenbein S."/>
            <person name="Benoit J.B."/>
            <person name="Sepulveda M.S."/>
            <person name="Poelchau M.F."/>
            <person name="Hughes D.S.T."/>
            <person name="Murali S.C."/>
            <person name="Chen S."/>
            <person name="Glastad K.M."/>
            <person name="Goodisman M.A.D."/>
            <person name="Werren J.H."/>
            <person name="Vineis J.H."/>
            <person name="Bowen J.L."/>
            <person name="Friedrich M."/>
            <person name="Jones J."/>
            <person name="Robertson H.M."/>
            <person name="Feyereisen R."/>
            <person name="Mechler-Hickson A."/>
            <person name="Mathers N."/>
            <person name="Lee C.E."/>
            <person name="Colbourne J.K."/>
            <person name="Biales A."/>
            <person name="Johnston J.S."/>
            <person name="Wellborn G.A."/>
            <person name="Rosendale A.J."/>
            <person name="Cridge A.G."/>
            <person name="Munoz-Torres M.C."/>
            <person name="Bain P.A."/>
            <person name="Manny A.R."/>
            <person name="Major K.M."/>
            <person name="Lambert F.N."/>
            <person name="Vulpe C.D."/>
            <person name="Tuck P."/>
            <person name="Blalock B.J."/>
            <person name="Lin Y.Y."/>
            <person name="Smith M.E."/>
            <person name="Ochoa-Acuna H."/>
            <person name="Chen M.M."/>
            <person name="Childers C.P."/>
            <person name="Qu J."/>
            <person name="Dugan S."/>
            <person name="Lee S.L."/>
            <person name="Chao H."/>
            <person name="Dinh H."/>
            <person name="Han Y."/>
            <person name="Doddapaneni H."/>
            <person name="Worley K.C."/>
            <person name="Muzny D.M."/>
            <person name="Gibbs R.A."/>
            <person name="Richards S."/>
        </authorList>
    </citation>
    <scope>NUCLEOTIDE SEQUENCE</scope>
    <source>
        <strain evidence="2">HAZT.00-mixed</strain>
        <tissue evidence="2">Whole organism</tissue>
    </source>
</reference>
<dbReference type="PANTHER" id="PTHR39948">
    <property type="entry name" value="GEO11419P1"/>
    <property type="match status" value="1"/>
</dbReference>